<dbReference type="RefSeq" id="WP_093838942.1">
    <property type="nucleotide sequence ID" value="NZ_FOLM01000006.1"/>
</dbReference>
<reference evidence="2 3" key="1">
    <citation type="submission" date="2016-10" db="EMBL/GenBank/DDBJ databases">
        <authorList>
            <person name="de Groot N.N."/>
        </authorList>
    </citation>
    <scope>NUCLEOTIDE SEQUENCE [LARGE SCALE GENOMIC DNA]</scope>
    <source>
        <strain evidence="2 3">CGMCC 4.5739</strain>
    </source>
</reference>
<evidence type="ECO:0000313" key="3">
    <source>
        <dbReference type="Proteomes" id="UP000199207"/>
    </source>
</evidence>
<dbReference type="STRING" id="910347.SAMN05421773_10644"/>
<keyword evidence="3" id="KW-1185">Reference proteome</keyword>
<dbReference type="AlphaFoldDB" id="A0A1I1M0T0"/>
<feature type="region of interest" description="Disordered" evidence="1">
    <location>
        <begin position="69"/>
        <end position="91"/>
    </location>
</feature>
<dbReference type="Proteomes" id="UP000199207">
    <property type="component" value="Unassembled WGS sequence"/>
</dbReference>
<dbReference type="EMBL" id="FOLM01000006">
    <property type="protein sequence ID" value="SFC78835.1"/>
    <property type="molecule type" value="Genomic_DNA"/>
</dbReference>
<organism evidence="2 3">
    <name type="scientific">Streptomyces aidingensis</name>
    <dbReference type="NCBI Taxonomy" id="910347"/>
    <lineage>
        <taxon>Bacteria</taxon>
        <taxon>Bacillati</taxon>
        <taxon>Actinomycetota</taxon>
        <taxon>Actinomycetes</taxon>
        <taxon>Kitasatosporales</taxon>
        <taxon>Streptomycetaceae</taxon>
        <taxon>Streptomyces</taxon>
    </lineage>
</organism>
<gene>
    <name evidence="2" type="ORF">SAMN05421773_10644</name>
</gene>
<accession>A0A1I1M0T0</accession>
<protein>
    <recommendedName>
        <fullName evidence="4">Nucleopolyhedrovirus P10 family protein</fullName>
    </recommendedName>
</protein>
<name>A0A1I1M0T0_9ACTN</name>
<evidence type="ECO:0008006" key="4">
    <source>
        <dbReference type="Google" id="ProtNLM"/>
    </source>
</evidence>
<sequence length="274" mass="27873">MSESEPETETDGTADDGLRAAVRAQLGLGRLLPLGGPQDGVWLAERAAIRVLGEAARELPGVRVTRLRIGPADAGPDGERPAVTPPSTALPPGPLRVAAAFAASAVRPIPASAGLLRDSLTGAAERRLGLRVVAVDLHVTGLLTEDGEGPGEAGEDGWARGTRETREIREIREIRETVSRRGGPQPPPAAAGDGAEARVAGAVRAVPGVLGLSTALAVPGRAVLVRDGEVRLQVRLRAPEADGPATLRTARAVREAAAGAAGGARVAVLITGLG</sequence>
<dbReference type="OrthoDB" id="4305539at2"/>
<evidence type="ECO:0000313" key="2">
    <source>
        <dbReference type="EMBL" id="SFC78835.1"/>
    </source>
</evidence>
<evidence type="ECO:0000256" key="1">
    <source>
        <dbReference type="SAM" id="MobiDB-lite"/>
    </source>
</evidence>
<proteinExistence type="predicted"/>